<dbReference type="Proteomes" id="UP000267096">
    <property type="component" value="Unassembled WGS sequence"/>
</dbReference>
<evidence type="ECO:0000313" key="2">
    <source>
        <dbReference type="EMBL" id="VDK64116.1"/>
    </source>
</evidence>
<organism evidence="4">
    <name type="scientific">Anisakis simplex</name>
    <name type="common">Herring worm</name>
    <dbReference type="NCBI Taxonomy" id="6269"/>
    <lineage>
        <taxon>Eukaryota</taxon>
        <taxon>Metazoa</taxon>
        <taxon>Ecdysozoa</taxon>
        <taxon>Nematoda</taxon>
        <taxon>Chromadorea</taxon>
        <taxon>Rhabditida</taxon>
        <taxon>Spirurina</taxon>
        <taxon>Ascaridomorpha</taxon>
        <taxon>Ascaridoidea</taxon>
        <taxon>Anisakidae</taxon>
        <taxon>Anisakis</taxon>
        <taxon>Anisakis simplex complex</taxon>
    </lineage>
</organism>
<keyword evidence="3" id="KW-1185">Reference proteome</keyword>
<evidence type="ECO:0000313" key="3">
    <source>
        <dbReference type="Proteomes" id="UP000267096"/>
    </source>
</evidence>
<dbReference type="EMBL" id="UYRR01035276">
    <property type="protein sequence ID" value="VDK64116.1"/>
    <property type="molecule type" value="Genomic_DNA"/>
</dbReference>
<accession>A0A0M3KD31</accession>
<reference evidence="2 3" key="2">
    <citation type="submission" date="2018-11" db="EMBL/GenBank/DDBJ databases">
        <authorList>
            <consortium name="Pathogen Informatics"/>
        </authorList>
    </citation>
    <scope>NUCLEOTIDE SEQUENCE [LARGE SCALE GENOMIC DNA]</scope>
</reference>
<evidence type="ECO:0000313" key="4">
    <source>
        <dbReference type="WBParaSite" id="ASIM_0001888301-mRNA-1"/>
    </source>
</evidence>
<protein>
    <submittedName>
        <fullName evidence="2 4">Uncharacterized protein</fullName>
    </submittedName>
</protein>
<dbReference type="WBParaSite" id="ASIM_0001888301-mRNA-1">
    <property type="protein sequence ID" value="ASIM_0001888301-mRNA-1"/>
    <property type="gene ID" value="ASIM_0001888301"/>
</dbReference>
<gene>
    <name evidence="2" type="ORF">ASIM_LOCUS18279</name>
</gene>
<sequence>MPFHFTNWLSSNDLQNVDGDGGQSPTQQQPLTAPPSASIPRHLRESAGSLEAQLRFDRQLRPKSLAVDLATAVEIGASKPPLVERHNGQDAPGCPKPPAESFFGMPLAAILRRHPDGGGGASPGTPASAACRPTAALTHPCYGSTSFGVSYGTAVSMGSCSERADRSGIPLGRATVFTQQSQRPLAPRTNANVSLNGIPVTPSRQQAMKFTSSPSKQDNCMVTSGIGGENTARVSSVSSVASNGSSILEEMRPCVAGLNGAKQLDEAN</sequence>
<evidence type="ECO:0000256" key="1">
    <source>
        <dbReference type="SAM" id="MobiDB-lite"/>
    </source>
</evidence>
<dbReference type="AlphaFoldDB" id="A0A0M3KD31"/>
<name>A0A0M3KD31_ANISI</name>
<feature type="region of interest" description="Disordered" evidence="1">
    <location>
        <begin position="9"/>
        <end position="40"/>
    </location>
</feature>
<proteinExistence type="predicted"/>
<reference evidence="4" key="1">
    <citation type="submission" date="2017-02" db="UniProtKB">
        <authorList>
            <consortium name="WormBaseParasite"/>
        </authorList>
    </citation>
    <scope>IDENTIFICATION</scope>
</reference>